<evidence type="ECO:0000259" key="9">
    <source>
        <dbReference type="PROSITE" id="PS51012"/>
    </source>
</evidence>
<keyword evidence="5 8" id="KW-0812">Transmembrane</keyword>
<keyword evidence="3" id="KW-0813">Transport</keyword>
<dbReference type="STRING" id="1847728.BTM29_07050"/>
<evidence type="ECO:0000313" key="10">
    <source>
        <dbReference type="EMBL" id="APX72331.1"/>
    </source>
</evidence>
<evidence type="ECO:0000256" key="3">
    <source>
        <dbReference type="ARBA" id="ARBA00022448"/>
    </source>
</evidence>
<dbReference type="RefSeq" id="WP_076615311.1">
    <property type="nucleotide sequence ID" value="NZ_CP019323.1"/>
</dbReference>
<dbReference type="PANTHER" id="PTHR30294">
    <property type="entry name" value="MEMBRANE COMPONENT OF ABC TRANSPORTER YHHJ-RELATED"/>
    <property type="match status" value="1"/>
</dbReference>
<feature type="transmembrane region" description="Helical" evidence="8">
    <location>
        <begin position="21"/>
        <end position="39"/>
    </location>
</feature>
<organism evidence="10 11">
    <name type="scientific">Companilactobacillus allii</name>
    <dbReference type="NCBI Taxonomy" id="1847728"/>
    <lineage>
        <taxon>Bacteria</taxon>
        <taxon>Bacillati</taxon>
        <taxon>Bacillota</taxon>
        <taxon>Bacilli</taxon>
        <taxon>Lactobacillales</taxon>
        <taxon>Lactobacillaceae</taxon>
        <taxon>Companilactobacillus</taxon>
    </lineage>
</organism>
<dbReference type="GO" id="GO:0140359">
    <property type="term" value="F:ABC-type transporter activity"/>
    <property type="evidence" value="ECO:0007669"/>
    <property type="project" value="InterPro"/>
</dbReference>
<feature type="transmembrane region" description="Helical" evidence="8">
    <location>
        <begin position="339"/>
        <end position="362"/>
    </location>
</feature>
<dbReference type="InterPro" id="IPR013525">
    <property type="entry name" value="ABC2_TM"/>
</dbReference>
<dbReference type="PANTHER" id="PTHR30294:SF38">
    <property type="entry name" value="TRANSPORT PERMEASE PROTEIN"/>
    <property type="match status" value="1"/>
</dbReference>
<keyword evidence="6 8" id="KW-1133">Transmembrane helix</keyword>
<feature type="transmembrane region" description="Helical" evidence="8">
    <location>
        <begin position="177"/>
        <end position="199"/>
    </location>
</feature>
<dbReference type="OrthoDB" id="9776218at2"/>
<dbReference type="AlphaFoldDB" id="A0A1P8Q3A7"/>
<keyword evidence="4" id="KW-1003">Cell membrane</keyword>
<keyword evidence="7 8" id="KW-0472">Membrane</keyword>
<comment type="subcellular location">
    <subcellularLocation>
        <location evidence="1">Cell membrane</location>
        <topology evidence="1">Multi-pass membrane protein</topology>
    </subcellularLocation>
</comment>
<feature type="transmembrane region" description="Helical" evidence="8">
    <location>
        <begin position="220"/>
        <end position="249"/>
    </location>
</feature>
<feature type="transmembrane region" description="Helical" evidence="8">
    <location>
        <begin position="255"/>
        <end position="277"/>
    </location>
</feature>
<proteinExistence type="inferred from homology"/>
<protein>
    <submittedName>
        <fullName evidence="10">Antibiotic ABC transporter permease</fullName>
    </submittedName>
</protein>
<reference evidence="11" key="1">
    <citation type="submission" date="2016-12" db="EMBL/GenBank/DDBJ databases">
        <authorList>
            <person name="Jung M.Y."/>
            <person name="Lee S.H."/>
        </authorList>
    </citation>
    <scope>NUCLEOTIDE SEQUENCE [LARGE SCALE GENOMIC DNA]</scope>
    <source>
        <strain evidence="11">WiKim39</strain>
    </source>
</reference>
<keyword evidence="11" id="KW-1185">Reference proteome</keyword>
<sequence length="370" mass="41153">MRTIAIMTRVLKELIRDKRTLALMFIAPVVILLLLSFIFNSNSSTNVNIATVDLPSALYNNVNDMKHVDVYKYSNKKAAKRALNNDTIDAIIQKKNDNYDLTYANTDSTKTAAVKQVFNASMTKTNVSKMKKQLVTTTTALAKLTGQTVPINTKISTPKITNHYVYGNKDTGFFDKILPVLMGFFVFFFVFLISGMALLKERTSGTLDRLLATPVKRFEIVFGYMLSYGILAVVQTVIIVLATVWMLGIQIKGNIISVIIINLILALVALAFGILLSTFAKSEFQMMQFIPIVVIPQVFFSGIVPLDSMAKWVSDISYVIPIKYSGDAVSDIIMKGTSIWSLGFDISVLLGILVVLTILNIVGLRRYRKV</sequence>
<dbReference type="InterPro" id="IPR047817">
    <property type="entry name" value="ABC2_TM_bact-type"/>
</dbReference>
<dbReference type="Pfam" id="PF12698">
    <property type="entry name" value="ABC2_membrane_3"/>
    <property type="match status" value="1"/>
</dbReference>
<evidence type="ECO:0000256" key="2">
    <source>
        <dbReference type="ARBA" id="ARBA00007783"/>
    </source>
</evidence>
<dbReference type="GO" id="GO:0005886">
    <property type="term" value="C:plasma membrane"/>
    <property type="evidence" value="ECO:0007669"/>
    <property type="project" value="UniProtKB-SubCell"/>
</dbReference>
<evidence type="ECO:0000256" key="5">
    <source>
        <dbReference type="ARBA" id="ARBA00022692"/>
    </source>
</evidence>
<feature type="domain" description="ABC transmembrane type-2" evidence="9">
    <location>
        <begin position="141"/>
        <end position="367"/>
    </location>
</feature>
<evidence type="ECO:0000256" key="1">
    <source>
        <dbReference type="ARBA" id="ARBA00004651"/>
    </source>
</evidence>
<accession>A0A1P8Q3A7</accession>
<evidence type="ECO:0000256" key="6">
    <source>
        <dbReference type="ARBA" id="ARBA00022989"/>
    </source>
</evidence>
<comment type="similarity">
    <text evidence="2">Belongs to the ABC-2 integral membrane protein family.</text>
</comment>
<dbReference type="InterPro" id="IPR051449">
    <property type="entry name" value="ABC-2_transporter_component"/>
</dbReference>
<evidence type="ECO:0000256" key="8">
    <source>
        <dbReference type="SAM" id="Phobius"/>
    </source>
</evidence>
<dbReference type="EMBL" id="CP019323">
    <property type="protein sequence ID" value="APX72331.1"/>
    <property type="molecule type" value="Genomic_DNA"/>
</dbReference>
<dbReference type="PROSITE" id="PS51012">
    <property type="entry name" value="ABC_TM2"/>
    <property type="match status" value="1"/>
</dbReference>
<feature type="transmembrane region" description="Helical" evidence="8">
    <location>
        <begin position="289"/>
        <end position="306"/>
    </location>
</feature>
<dbReference type="KEGG" id="lalw:BTM29_07050"/>
<evidence type="ECO:0000256" key="7">
    <source>
        <dbReference type="ARBA" id="ARBA00023136"/>
    </source>
</evidence>
<name>A0A1P8Q3A7_9LACO</name>
<evidence type="ECO:0000313" key="11">
    <source>
        <dbReference type="Proteomes" id="UP000187499"/>
    </source>
</evidence>
<dbReference type="Proteomes" id="UP000187499">
    <property type="component" value="Chromosome"/>
</dbReference>
<gene>
    <name evidence="10" type="ORF">BTM29_07050</name>
</gene>
<evidence type="ECO:0000256" key="4">
    <source>
        <dbReference type="ARBA" id="ARBA00022475"/>
    </source>
</evidence>